<evidence type="ECO:0000313" key="4">
    <source>
        <dbReference type="Proteomes" id="UP000006316"/>
    </source>
</evidence>
<sequence length="454" mass="51888">MKKCFTLIPILLIIVFMVGCQDHTSTTNIAKIHSHSSQKEHHDKKSKPNKIQEEKNQKEQLLAQAKFSAKQYDYQKSITLLKQSDISKDVDILSAIDTYERQMKNLVTWPDNSQISHLFFHSLIVDPSKAFDGDNMTQGYEDYMVTINEFKKIINQLYERGYVLLNLQDIAKLDKKGKMVYQDIKLPPGKKPMILSQDDVSYYEYMKNDGFAKNLTLDANGNVTNTYVNEKGKAVQGAYDLVPIVDNFVKKHPDFSYKGAKGIISLTGYNGVLGYRTSESGYGPNSDEPDPNFKKDQQQAKKVANALKKEGWRFASHTWGHLNAQEVSLDLLKKDTSKWKKEVEPIVGPTDTIIFAFGSDIGGWKQYSNDKYHYLKSQGFNYYANVDASKAYWSQLGPDYFRQARINVDGLRMREALNGENKILYQFFDVKQVFDSLRPTAKKPILYKGSSNNS</sequence>
<dbReference type="STRING" id="1117379.BABA_13382"/>
<dbReference type="InterPro" id="IPR011330">
    <property type="entry name" value="Glyco_hydro/deAcase_b/a-brl"/>
</dbReference>
<keyword evidence="4" id="KW-1185">Reference proteome</keyword>
<dbReference type="eggNOG" id="COG0726">
    <property type="taxonomic scope" value="Bacteria"/>
</dbReference>
<keyword evidence="2" id="KW-0732">Signal</keyword>
<protein>
    <recommendedName>
        <fullName evidence="5">Polysaccharide deacetylase</fullName>
    </recommendedName>
</protein>
<dbReference type="GO" id="GO:0005975">
    <property type="term" value="P:carbohydrate metabolic process"/>
    <property type="evidence" value="ECO:0007669"/>
    <property type="project" value="InterPro"/>
</dbReference>
<evidence type="ECO:0008006" key="5">
    <source>
        <dbReference type="Google" id="ProtNLM"/>
    </source>
</evidence>
<evidence type="ECO:0000256" key="1">
    <source>
        <dbReference type="SAM" id="MobiDB-lite"/>
    </source>
</evidence>
<dbReference type="PANTHER" id="PTHR34216:SF3">
    <property type="entry name" value="POLY-BETA-1,6-N-ACETYL-D-GLUCOSAMINE N-DEACETYLASE"/>
    <property type="match status" value="1"/>
</dbReference>
<dbReference type="InterPro" id="IPR051398">
    <property type="entry name" value="Polysacch_Deacetylase"/>
</dbReference>
<dbReference type="AlphaFoldDB" id="K6DFG4"/>
<comment type="caution">
    <text evidence="3">The sequence shown here is derived from an EMBL/GenBank/DDBJ whole genome shotgun (WGS) entry which is preliminary data.</text>
</comment>
<proteinExistence type="predicted"/>
<gene>
    <name evidence="3" type="ORF">BABA_13382</name>
</gene>
<evidence type="ECO:0000256" key="2">
    <source>
        <dbReference type="SAM" id="SignalP"/>
    </source>
</evidence>
<reference evidence="3 4" key="1">
    <citation type="journal article" date="2012" name="Front. Microbiol.">
        <title>Redundancy and modularity in membrane-associated dissimilatory nitrate reduction in Bacillus.</title>
        <authorList>
            <person name="Heylen K."/>
            <person name="Keltjens J."/>
        </authorList>
    </citation>
    <scope>NUCLEOTIDE SEQUENCE [LARGE SCALE GENOMIC DNA]</scope>
    <source>
        <strain evidence="4">LMG 21833T</strain>
    </source>
</reference>
<dbReference type="PROSITE" id="PS51257">
    <property type="entry name" value="PROKAR_LIPOPROTEIN"/>
    <property type="match status" value="1"/>
</dbReference>
<dbReference type="PATRIC" id="fig|1117379.3.peg.2763"/>
<name>K6DFG4_9BACI</name>
<dbReference type="SUPFAM" id="SSF88713">
    <property type="entry name" value="Glycoside hydrolase/deacetylase"/>
    <property type="match status" value="1"/>
</dbReference>
<dbReference type="PANTHER" id="PTHR34216">
    <property type="match status" value="1"/>
</dbReference>
<feature type="chain" id="PRO_5039535951" description="Polysaccharide deacetylase" evidence="2">
    <location>
        <begin position="21"/>
        <end position="454"/>
    </location>
</feature>
<feature type="signal peptide" evidence="2">
    <location>
        <begin position="1"/>
        <end position="20"/>
    </location>
</feature>
<dbReference type="Gene3D" id="3.20.20.370">
    <property type="entry name" value="Glycoside hydrolase/deacetylase"/>
    <property type="match status" value="1"/>
</dbReference>
<dbReference type="RefSeq" id="WP_007085675.1">
    <property type="nucleotide sequence ID" value="NZ_AJLS01000096.1"/>
</dbReference>
<dbReference type="EMBL" id="AJLS01000096">
    <property type="protein sequence ID" value="EKN67029.1"/>
    <property type="molecule type" value="Genomic_DNA"/>
</dbReference>
<organism evidence="3 4">
    <name type="scientific">Neobacillus bataviensis LMG 21833</name>
    <dbReference type="NCBI Taxonomy" id="1117379"/>
    <lineage>
        <taxon>Bacteria</taxon>
        <taxon>Bacillati</taxon>
        <taxon>Bacillota</taxon>
        <taxon>Bacilli</taxon>
        <taxon>Bacillales</taxon>
        <taxon>Bacillaceae</taxon>
        <taxon>Neobacillus</taxon>
    </lineage>
</organism>
<evidence type="ECO:0000313" key="3">
    <source>
        <dbReference type="EMBL" id="EKN67029.1"/>
    </source>
</evidence>
<dbReference type="Proteomes" id="UP000006316">
    <property type="component" value="Unassembled WGS sequence"/>
</dbReference>
<feature type="region of interest" description="Disordered" evidence="1">
    <location>
        <begin position="32"/>
        <end position="55"/>
    </location>
</feature>
<accession>K6DFG4</accession>